<feature type="transmembrane region" description="Helical" evidence="5">
    <location>
        <begin position="413"/>
        <end position="442"/>
    </location>
</feature>
<dbReference type="AlphaFoldDB" id="A0A0N4ZNC2"/>
<keyword evidence="4 5" id="KW-0472">Membrane</keyword>
<comment type="subcellular location">
    <subcellularLocation>
        <location evidence="1">Membrane</location>
        <topology evidence="1">Multi-pass membrane protein</topology>
    </subcellularLocation>
</comment>
<dbReference type="Gene3D" id="3.30.750.24">
    <property type="entry name" value="STAS domain"/>
    <property type="match status" value="1"/>
</dbReference>
<dbReference type="CDD" id="cd07042">
    <property type="entry name" value="STAS_SulP_like_sulfate_transporter"/>
    <property type="match status" value="1"/>
</dbReference>
<keyword evidence="3 5" id="KW-1133">Transmembrane helix</keyword>
<feature type="transmembrane region" description="Helical" evidence="5">
    <location>
        <begin position="288"/>
        <end position="309"/>
    </location>
</feature>
<dbReference type="NCBIfam" id="TIGR00815">
    <property type="entry name" value="sulP"/>
    <property type="match status" value="1"/>
</dbReference>
<dbReference type="Pfam" id="PF00916">
    <property type="entry name" value="Sulfate_transp"/>
    <property type="match status" value="1"/>
</dbReference>
<evidence type="ECO:0000256" key="2">
    <source>
        <dbReference type="ARBA" id="ARBA00022692"/>
    </source>
</evidence>
<dbReference type="GO" id="GO:0016020">
    <property type="term" value="C:membrane"/>
    <property type="evidence" value="ECO:0007669"/>
    <property type="project" value="UniProtKB-SubCell"/>
</dbReference>
<evidence type="ECO:0000313" key="7">
    <source>
        <dbReference type="Proteomes" id="UP000038045"/>
    </source>
</evidence>
<dbReference type="SUPFAM" id="SSF52091">
    <property type="entry name" value="SpoIIaa-like"/>
    <property type="match status" value="1"/>
</dbReference>
<reference evidence="8" key="1">
    <citation type="submission" date="2017-02" db="UniProtKB">
        <authorList>
            <consortium name="WormBaseParasite"/>
        </authorList>
    </citation>
    <scope>IDENTIFICATION</scope>
</reference>
<accession>A0A0N4ZNC2</accession>
<feature type="transmembrane region" description="Helical" evidence="5">
    <location>
        <begin position="140"/>
        <end position="160"/>
    </location>
</feature>
<dbReference type="InterPro" id="IPR011547">
    <property type="entry name" value="SLC26A/SulP_dom"/>
</dbReference>
<protein>
    <submittedName>
        <fullName evidence="8">STAS domain-containing protein</fullName>
    </submittedName>
</protein>
<dbReference type="GO" id="GO:0055085">
    <property type="term" value="P:transmembrane transport"/>
    <property type="evidence" value="ECO:0007669"/>
    <property type="project" value="InterPro"/>
</dbReference>
<dbReference type="WBParaSite" id="PTRK_0001003600.1">
    <property type="protein sequence ID" value="PTRK_0001003600.1"/>
    <property type="gene ID" value="PTRK_0001003600"/>
</dbReference>
<evidence type="ECO:0000259" key="6">
    <source>
        <dbReference type="PROSITE" id="PS50801"/>
    </source>
</evidence>
<dbReference type="Proteomes" id="UP000038045">
    <property type="component" value="Unplaced"/>
</dbReference>
<evidence type="ECO:0000256" key="5">
    <source>
        <dbReference type="SAM" id="Phobius"/>
    </source>
</evidence>
<evidence type="ECO:0000256" key="4">
    <source>
        <dbReference type="ARBA" id="ARBA00023136"/>
    </source>
</evidence>
<evidence type="ECO:0000256" key="3">
    <source>
        <dbReference type="ARBA" id="ARBA00022989"/>
    </source>
</evidence>
<sequence length="707" mass="79230">MEEKSLNKVSSVTSIDILCTQKNHRKAMNHEEFDKKYGYHPGPKESFFNTVMKAYYRPFQSSKSFLNCILGFVPITSIIRNYNIKSNIIPDIVGGITVGVMHVPQGIAYATLAGVPAVYGLYTSLLAPLIYMIFGTSQHNSLGSFAVVALMAGSVVDSYTTEELSPIKIATTLTFAIGIIQLVMAIFRLQFIATYFSDQVVAGYTTAASFHVLASQIKDILGLKHMPRRNGVGGFLMQCSDILSKNKETHLTTLLISISSIIFLIIGKDFISPIFKKKVSKIPIPFELMLMIIMTLLSNIFMFKELYGVKVVSDIPVGMPYFEIPKFNLIPLILPQAIGIAVVIVAVHISLAKMFAKKLRYKIDPGQELYALGLSSIFSSFFNVYPCACSLGRTVVNVEAGTKTNLSAIPSSLLVGSVVLYLGTYLSQLPLCVLGAIIVVALKGLLRKFYELKTLYPLSKTDFSIWLVSFLSTILTDVMVGLAISIIFALMTTVFRTQYPSYHILANCEDSYEYRDVKRYSNARFYNGICVYRFDSPLLFTNIERFKTTIQKAIEEWEGSHNDTLTTEDLIIKIRNKNMEKKICNALENPENTLPNNDVPQLKHFIIDCSGFTFVDYMGVNAIKEVYAELNQLNILTYFAASKASVRELFENSGFYKYVGKDNFYPTVYDAVEIARQRQNDATLCILSKLEVDDDLWDGYLKVPPVY</sequence>
<dbReference type="InterPro" id="IPR001902">
    <property type="entry name" value="SLC26A/SulP_fam"/>
</dbReference>
<feature type="domain" description="STAS" evidence="6">
    <location>
        <begin position="519"/>
        <end position="675"/>
    </location>
</feature>
<dbReference type="InterPro" id="IPR002645">
    <property type="entry name" value="STAS_dom"/>
</dbReference>
<dbReference type="PANTHER" id="PTHR11814">
    <property type="entry name" value="SULFATE TRANSPORTER"/>
    <property type="match status" value="1"/>
</dbReference>
<feature type="transmembrane region" description="Helical" evidence="5">
    <location>
        <begin position="463"/>
        <end position="491"/>
    </location>
</feature>
<dbReference type="InterPro" id="IPR036513">
    <property type="entry name" value="STAS_dom_sf"/>
</dbReference>
<name>A0A0N4ZNC2_PARTI</name>
<keyword evidence="2 5" id="KW-0812">Transmembrane</keyword>
<feature type="transmembrane region" description="Helical" evidence="5">
    <location>
        <begin position="329"/>
        <end position="349"/>
    </location>
</feature>
<dbReference type="Pfam" id="PF01740">
    <property type="entry name" value="STAS"/>
    <property type="match status" value="1"/>
</dbReference>
<keyword evidence="7" id="KW-1185">Reference proteome</keyword>
<feature type="transmembrane region" description="Helical" evidence="5">
    <location>
        <begin position="250"/>
        <end position="267"/>
    </location>
</feature>
<evidence type="ECO:0000313" key="8">
    <source>
        <dbReference type="WBParaSite" id="PTRK_0001003600.1"/>
    </source>
</evidence>
<proteinExistence type="predicted"/>
<evidence type="ECO:0000256" key="1">
    <source>
        <dbReference type="ARBA" id="ARBA00004141"/>
    </source>
</evidence>
<feature type="transmembrane region" description="Helical" evidence="5">
    <location>
        <begin position="172"/>
        <end position="196"/>
    </location>
</feature>
<dbReference type="PROSITE" id="PS50801">
    <property type="entry name" value="STAS"/>
    <property type="match status" value="1"/>
</dbReference>
<organism evidence="7 8">
    <name type="scientific">Parastrongyloides trichosuri</name>
    <name type="common">Possum-specific nematode worm</name>
    <dbReference type="NCBI Taxonomy" id="131310"/>
    <lineage>
        <taxon>Eukaryota</taxon>
        <taxon>Metazoa</taxon>
        <taxon>Ecdysozoa</taxon>
        <taxon>Nematoda</taxon>
        <taxon>Chromadorea</taxon>
        <taxon>Rhabditida</taxon>
        <taxon>Tylenchina</taxon>
        <taxon>Panagrolaimomorpha</taxon>
        <taxon>Strongyloidoidea</taxon>
        <taxon>Strongyloididae</taxon>
        <taxon>Parastrongyloides</taxon>
    </lineage>
</organism>
<feature type="transmembrane region" description="Helical" evidence="5">
    <location>
        <begin position="107"/>
        <end position="134"/>
    </location>
</feature>
<dbReference type="STRING" id="131310.A0A0N4ZNC2"/>